<dbReference type="Pfam" id="PF20175">
    <property type="entry name" value="Tra1_central"/>
    <property type="match status" value="1"/>
</dbReference>
<dbReference type="InterPro" id="IPR003151">
    <property type="entry name" value="PIK-rel_kinase_FAT"/>
</dbReference>
<organism evidence="6 7">
    <name type="scientific">Diaphorina citri</name>
    <name type="common">Asian citrus psyllid</name>
    <dbReference type="NCBI Taxonomy" id="121845"/>
    <lineage>
        <taxon>Eukaryota</taxon>
        <taxon>Metazoa</taxon>
        <taxon>Ecdysozoa</taxon>
        <taxon>Arthropoda</taxon>
        <taxon>Hexapoda</taxon>
        <taxon>Insecta</taxon>
        <taxon>Pterygota</taxon>
        <taxon>Neoptera</taxon>
        <taxon>Paraneoptera</taxon>
        <taxon>Hemiptera</taxon>
        <taxon>Sternorrhyncha</taxon>
        <taxon>Psylloidea</taxon>
        <taxon>Psyllidae</taxon>
        <taxon>Diaphorininae</taxon>
        <taxon>Diaphorina</taxon>
    </lineage>
</organism>
<dbReference type="GO" id="GO:0035267">
    <property type="term" value="C:NuA4 histone acetyltransferase complex"/>
    <property type="evidence" value="ECO:0007669"/>
    <property type="project" value="TreeGrafter"/>
</dbReference>
<dbReference type="SMART" id="SM00146">
    <property type="entry name" value="PI3Kc"/>
    <property type="match status" value="1"/>
</dbReference>
<dbReference type="InterPro" id="IPR014009">
    <property type="entry name" value="PIK_FAT"/>
</dbReference>
<feature type="domain" description="PI3K/PI4K catalytic" evidence="3">
    <location>
        <begin position="3156"/>
        <end position="3477"/>
    </location>
</feature>
<dbReference type="Pfam" id="PF02260">
    <property type="entry name" value="FATC"/>
    <property type="match status" value="1"/>
</dbReference>
<protein>
    <submittedName>
        <fullName evidence="7">Transformation/transcription domain-associated protein</fullName>
    </submittedName>
</protein>
<dbReference type="CDD" id="cd05163">
    <property type="entry name" value="PIKK_TRRAP"/>
    <property type="match status" value="1"/>
</dbReference>
<dbReference type="SMART" id="SM01343">
    <property type="entry name" value="FATC"/>
    <property type="match status" value="1"/>
</dbReference>
<dbReference type="KEGG" id="dci:103513168"/>
<dbReference type="GO" id="GO:0005634">
    <property type="term" value="C:nucleus"/>
    <property type="evidence" value="ECO:0007669"/>
    <property type="project" value="TreeGrafter"/>
</dbReference>
<dbReference type="InterPro" id="IPR036940">
    <property type="entry name" value="PI3/4_kinase_cat_sf"/>
</dbReference>
<dbReference type="PANTHER" id="PTHR11139:SF1">
    <property type="entry name" value="TRANSFORMATION_TRANSCRIPTION DOMAIN-ASSOCIATED PROTEIN"/>
    <property type="match status" value="1"/>
</dbReference>
<dbReference type="Pfam" id="PF00454">
    <property type="entry name" value="PI3_PI4_kinase"/>
    <property type="match status" value="1"/>
</dbReference>
<proteinExistence type="inferred from homology"/>
<dbReference type="RefSeq" id="XP_017301197.1">
    <property type="nucleotide sequence ID" value="XM_017445708.2"/>
</dbReference>
<feature type="domain" description="FAT" evidence="4">
    <location>
        <begin position="2288"/>
        <end position="2887"/>
    </location>
</feature>
<dbReference type="PROSITE" id="PS51190">
    <property type="entry name" value="FATC"/>
    <property type="match status" value="1"/>
</dbReference>
<evidence type="ECO:0000259" key="3">
    <source>
        <dbReference type="PROSITE" id="PS50290"/>
    </source>
</evidence>
<dbReference type="GO" id="GO:0006355">
    <property type="term" value="P:regulation of DNA-templated transcription"/>
    <property type="evidence" value="ECO:0007669"/>
    <property type="project" value="TreeGrafter"/>
</dbReference>
<dbReference type="Gene3D" id="1.10.1070.11">
    <property type="entry name" value="Phosphatidylinositol 3-/4-kinase, catalytic domain"/>
    <property type="match status" value="1"/>
</dbReference>
<feature type="domain" description="FATC" evidence="5">
    <location>
        <begin position="3481"/>
        <end position="3513"/>
    </location>
</feature>
<dbReference type="PROSITE" id="PS51189">
    <property type="entry name" value="FAT"/>
    <property type="match status" value="1"/>
</dbReference>
<dbReference type="SUPFAM" id="SSF48371">
    <property type="entry name" value="ARM repeat"/>
    <property type="match status" value="2"/>
</dbReference>
<evidence type="ECO:0000313" key="6">
    <source>
        <dbReference type="Proteomes" id="UP000079169"/>
    </source>
</evidence>
<evidence type="ECO:0000256" key="2">
    <source>
        <dbReference type="SAM" id="MobiDB-lite"/>
    </source>
</evidence>
<dbReference type="PaxDb" id="121845-A0A1S4EGL0"/>
<evidence type="ECO:0000259" key="5">
    <source>
        <dbReference type="PROSITE" id="PS51190"/>
    </source>
</evidence>
<dbReference type="Pfam" id="PF02259">
    <property type="entry name" value="FAT"/>
    <property type="match status" value="1"/>
</dbReference>
<dbReference type="PANTHER" id="PTHR11139">
    <property type="entry name" value="ATAXIA TELANGIECTASIA MUTATED ATM -RELATED"/>
    <property type="match status" value="1"/>
</dbReference>
<dbReference type="InterPro" id="IPR046807">
    <property type="entry name" value="Tra1_central"/>
</dbReference>
<keyword evidence="6" id="KW-1185">Reference proteome</keyword>
<dbReference type="GO" id="GO:0000124">
    <property type="term" value="C:SAGA complex"/>
    <property type="evidence" value="ECO:0007669"/>
    <property type="project" value="TreeGrafter"/>
</dbReference>
<dbReference type="Proteomes" id="UP000079169">
    <property type="component" value="Unplaced"/>
</dbReference>
<comment type="similarity">
    <text evidence="1">Belongs to the PI3/PI4-kinase family. TRA1 subfamily.</text>
</comment>
<dbReference type="Pfam" id="PF20206">
    <property type="entry name" value="Tra1_ring"/>
    <property type="match status" value="1"/>
</dbReference>
<dbReference type="InterPro" id="IPR046805">
    <property type="entry name" value="Tra1_ring"/>
</dbReference>
<accession>A0A1S4EGL0</accession>
<sequence length="3513" mass="399815">MSQLFEEDFQLGSGWTTHESLRPLVYSTLADLVHHVRQLLPMSDLIKAVHLFSKNIHDETLPTTIHTMSCKLLLNLVDFIRTKNQAEIEQGRIGDNIGQELLERMLETMVLKFKTIAKLQLPVLTAKAKTQLALPAPELPSTTEDVKPVVNPQTNLIDSPAKTTAGVEKQKPKLGISNSPAANYNVNDCRSIVKILICGVKTVTMGLAASKVNASGGEGPTTPPFGQFQPKDTKVYIRLVKWALKALDVYTLNPSSSSLLPNNLQRTPLQQASRTKEEKEVLEHFAGVFSLMTPQTFREIFASTIDYMVDRMAHNYTLQVISNSFLVTRDTSPVFATVLVEYLLEHMEEMGNGNVERSNLCLKLFKLVFGSVSFYPAENEHMLRPHLHQIVNRSMELAMTAKEPYNYFLLLRALFRSIGGGSHDLLYQEFLPLLRNLLQGLNSLQSGLHKQQMKDLFVELCLTVPVRLSSLLPYLPMLMDPLVSALNGSSTLISQGLRTLELCVDNLQPDFLYDHIQPVRADLMQALWRSLRSPNEQVAHVAYRVLGKFGGGNRKMMIEPQKLDYNIRRSNGPAVVVHFPEHQKTINLSVEKAIDVAITVLKNPAVDMFYRKQGWKVVKGYIISSMNLSDNRSTIQKLFSHPSFGNTESSQGTMYKYADPTIRNTHQNALTGIFMVYLIKELRKDSLLYTVLVVRHYTLVAITQQTGPFPLYGKSALLEGTMDPLVLIDAIAVILGHEDKELCKPGYIALKCIMETATCITGSIENACNLPLMEYLAERMCNLCYERAWYAKLGGCYAIKFFYNTMAIKWVYSHMFVFVKALLFVMMDLTGEVSSGAIDEARRNLKQLIVLCATPIKEPVDAETLTVQSKALSEVTNELTRNITLPNDLLREQSMYLLQVFAETQGKSVVQVMEPHKDVLADIIPPKKLLIRNHSANAQIGLMEGNTFCQSLTPRLFTTDMSIHEHSSFFQEITNICESSDQALMKLPCYKPISSLVPLRKAAMRALASWHYVPNCSQKIFNTLFAALERPNPELQEAAFQAMKTFVNGSPIDLKSVYEVMKPLLLTLGDYRNLNLVTARKLSYIVQPFPSSFSEKLCEQLLVNLKNLFENIVAQKENPPKNSETEKIIVVIIGIFKESPAAKAQFIEPLISLILENEHALSIGPYSPYREPLVKYLLRYPTETLQSMLSEIHMKDPLWRNFFVYLIKHQEGKCFRDALQTQFVDRLILYTFSAINPNCTNLTTAEKLEMQYIGIRLVSILIKLDTKWLSSQNQLISVMQKIWCDDEYLQRHRNVENISYVHWKEPKLLVKILLHYFSHHRHIIDLLFFILRAVTERLLPDFTFLREFLETTVAQTYSIEWKRKAFLRFLELFKLALVSQELKAKILQLVLIPCLTVCFERGEGDKLIGGTGLPEDEDNKNANLVNEFIAKIISPITESPPVFVISDNVRILLLQMCCLIVEQSYHYVYNVSQGKILVNKAKPLIMFAWQLSLLGKNFVDPATRYHGHLLLAHMIAKFGVSQRVVVQVFLGLLRAHASEVRPIVRQALEILTPAFPGRVDDGQRMLLVYTKKILVEEGHSNPQLSHVLTLIVKHYKVYYPVRHGLIQQMIASMQRLGFSSSAMDHKKLSVELADVIIKWELQRVKEEAEGTSGGKAIQEPPRKKMALESFAPGESSMKYDIPTASKPIEKVHADAVINFLARLSCQVSDLPPNLSSSMQSQVIQTPGEMLARRCVSLIRMALKPEVWSHQNTEFKLTWLDKVLSSIDQPTANLGNISIALELLTLLITILDEGQILHIIKPLQRGLVACISSSITKVIRLVHALLCRLMSTFPTEPISSNVASKREELDHLYVCVSKVIYEGLSNYEKNPTATCSTLYGTVMMLKAACMNHPAYVDRFILEFMRVIQRMAREHIATSTADAPQQVGGELLIYCLDLVKTRFCSMSQETRKQFIGTIILGLIDKTPDIKVMKAIIKMTEEWLKVNKVEQNNVPNLKEKCIILVKLMHFVEKRFPDLNTMFLEIVLYVYMDENLKNSELVTKLEPAFLSGLRCSNPALRAKFFQLLNGSIRRLLHDRLLYIFSSQNWEPMGPHYWLKQCIELILVSAISSSKIKLAEETGVLPNISSVISLAEDPVERENYFNVVLNAADLKTEPNLNGENILESLEEYEFDVDEFGNCRIQQLSREDLLNKQNKFLENAREYNTSDLLVSLAQLCHLDTHLAEKVWLDMFPQMWSILSETQQQNLTDEIIPFIVSGIHVVQKDVHPSSINTIYESLAHCNPPLPIKPAIMTYLGKAQGLWHRVTLSLEKMAVEGLLKQNRMQNRAPSVADCYDFEPDHAPQQQDIIDQLAEMYSALREEDMWFGLWQKNAKHKETLYALAYEQQGFYEQALKAYEVTIKKGLEEYANSPAPISHNSELRLREKQWLRCAKELNQWDTVLEYGKNSATQNPFLILESAWKVPDWKLMKEALAQVEASCPKESQWKVHLYRGFLAICNPDDQQQHQLQHLSSVERYVELASQSCMNLWKSYPYIVSHIHLPLLQAAQQIMELQEAAQIHQSLIHGRNAPNSLHDMKATVKTWRNRLPVIADDLSHWSDVFIWRQHHYQFITQHYDALKETGSAGNRSILGVHSSAQAIIQFGKIARKHHLTSVCLDSLFRLYTIPSVPIVDCFEKIRQQVKCYLQMAALDGKNQLQEGLEVIEHTNLKYLTKEMTAEFYALKGMLLAQIGRSAEANKAFSAAVQMHDVMVKAWALWGDYMEAQFTNPSPPGSAPNMVLGVFAVTCFMHACRHQKESMSRKYLAKVLWLLTYDVQKTPQDSASDKHMNAPLMDALDKNSVGMPPIQWLPWIPQLLTCLATSSGNSILSLLTQVSKVYPQAVFLPIRTMYFTLKIEQRERYKIAEQSGKPIIPPPPSDAPGMSLIHQQQGTTQDHQPKSSTNVTSGGESAPIRATPSMWRCSRIMHTQREMHPPVLISLEGIVDQMVWFRENWYEEVLRQVKLGLTKCYGIAFENRDNVNDANITAHTFNFVKKLITTFGIGIENVNSMTATFASAGSESLARRAQQTIQDPVFQRMKTQFTADFDFKVPGATKLHNLISKLKKWIKILEAKNKLLPKSCLIEEKCRYLSNFNLHTAEIELPGEYLLPKHSHYYVRISRFMPRVDIVEKHNTAARRLYIRGHNGKIYPYLVMNDSGLSDSRRDERVLQLLRMLNHYLAKQKETSKRFLHFTVPRVVPVSAQLRLVEDNPASLSLLDIYKTSCSQIKIDYELPIVRYYDRLGTLQSRGSPASSQVMCDILRDIQSKLIPRTMLKHWALHTFLSATDYWTFRKMMTLQLALACFAEYVLHLTRLNPDMMYLHRDCGLLNVSYFKFDIDDSKGELNSNRPVPFRLTPNIMEFLTDIGVDGPLTASIIATARCLVQPNFQVHAILKAILRDEMIAIQKKKQDEEYEVMYADPPDVPGEITISMVTRAVQAITSRLNSLAQFEGPESQVSVLVKAAKSVENLCMMDPSWHPWL</sequence>
<dbReference type="GO" id="GO:0006281">
    <property type="term" value="P:DNA repair"/>
    <property type="evidence" value="ECO:0007669"/>
    <property type="project" value="TreeGrafter"/>
</dbReference>
<dbReference type="InterPro" id="IPR050517">
    <property type="entry name" value="DDR_Repair_Kinase"/>
</dbReference>
<evidence type="ECO:0000313" key="7">
    <source>
        <dbReference type="RefSeq" id="XP_017301197.1"/>
    </source>
</evidence>
<dbReference type="InterPro" id="IPR003152">
    <property type="entry name" value="FATC_dom"/>
</dbReference>
<dbReference type="PROSITE" id="PS50290">
    <property type="entry name" value="PI3_4_KINASE_3"/>
    <property type="match status" value="1"/>
</dbReference>
<dbReference type="InterPro" id="IPR011009">
    <property type="entry name" value="Kinase-like_dom_sf"/>
</dbReference>
<dbReference type="GeneID" id="103513168"/>
<feature type="compositionally biased region" description="Polar residues" evidence="2">
    <location>
        <begin position="2920"/>
        <end position="2942"/>
    </location>
</feature>
<dbReference type="InterPro" id="IPR016024">
    <property type="entry name" value="ARM-type_fold"/>
</dbReference>
<dbReference type="InterPro" id="IPR000403">
    <property type="entry name" value="PI3/4_kinase_cat_dom"/>
</dbReference>
<feature type="region of interest" description="Disordered" evidence="2">
    <location>
        <begin position="2900"/>
        <end position="2948"/>
    </location>
</feature>
<gene>
    <name evidence="7" type="primary">LOC103513168</name>
</gene>
<dbReference type="SUPFAM" id="SSF56112">
    <property type="entry name" value="Protein kinase-like (PK-like)"/>
    <property type="match status" value="1"/>
</dbReference>
<reference evidence="7" key="1">
    <citation type="submission" date="2025-08" db="UniProtKB">
        <authorList>
            <consortium name="RefSeq"/>
        </authorList>
    </citation>
    <scope>IDENTIFICATION</scope>
</reference>
<name>A0A1S4EGL0_DIACI</name>
<evidence type="ECO:0000256" key="1">
    <source>
        <dbReference type="ARBA" id="ARBA00007234"/>
    </source>
</evidence>
<dbReference type="STRING" id="121845.A0A1S4EGL0"/>
<evidence type="ECO:0000259" key="4">
    <source>
        <dbReference type="PROSITE" id="PS51189"/>
    </source>
</evidence>